<accession>A0A2P8R3V6</accession>
<gene>
    <name evidence="1" type="ORF">CQ405_01160</name>
</gene>
<sequence length="189" mass="22311">MINYKNLGYKAFKNNQFEEAKSFFSLAFTEDEKEEILFLISLSEAAKNNKEDAKLIFEFYLVNKDLKENDNFDDLNKLVSALETNDKNADKYEIDENAISYKEFKDAITNSKNNNKKFKENLESIMMSTRLVIKSKDSFLNFIEDLFDNGMYQIGARYFEMFVEIHGSWDKKVKDIAQKIKKYENKINK</sequence>
<dbReference type="EMBL" id="PDHH01000001">
    <property type="protein sequence ID" value="PSM53186.1"/>
    <property type="molecule type" value="Genomic_DNA"/>
</dbReference>
<dbReference type="Proteomes" id="UP000240535">
    <property type="component" value="Unassembled WGS sequence"/>
</dbReference>
<dbReference type="AlphaFoldDB" id="A0A2P8R3V6"/>
<dbReference type="OrthoDB" id="5363487at2"/>
<keyword evidence="2" id="KW-1185">Reference proteome</keyword>
<dbReference type="RefSeq" id="WP_106869726.1">
    <property type="nucleotide sequence ID" value="NZ_CP053841.1"/>
</dbReference>
<reference evidence="2" key="1">
    <citation type="submission" date="2017-10" db="EMBL/GenBank/DDBJ databases">
        <title>Campylobacter species from seals.</title>
        <authorList>
            <person name="Gilbert M.J."/>
            <person name="Zomer A.L."/>
            <person name="Timmerman A.J."/>
            <person name="Duim B."/>
            <person name="Wagenaar J.A."/>
        </authorList>
    </citation>
    <scope>NUCLEOTIDE SEQUENCE [LARGE SCALE GENOMIC DNA]</scope>
    <source>
        <strain evidence="2">17S00004-5</strain>
    </source>
</reference>
<proteinExistence type="predicted"/>
<protein>
    <recommendedName>
        <fullName evidence="3">Histidine kinase</fullName>
    </recommendedName>
</protein>
<evidence type="ECO:0000313" key="1">
    <source>
        <dbReference type="EMBL" id="PSM53186.1"/>
    </source>
</evidence>
<comment type="caution">
    <text evidence="1">The sequence shown here is derived from an EMBL/GenBank/DDBJ whole genome shotgun (WGS) entry which is preliminary data.</text>
</comment>
<evidence type="ECO:0000313" key="2">
    <source>
        <dbReference type="Proteomes" id="UP000240535"/>
    </source>
</evidence>
<evidence type="ECO:0008006" key="3">
    <source>
        <dbReference type="Google" id="ProtNLM"/>
    </source>
</evidence>
<organism evidence="1 2">
    <name type="scientific">Campylobacter blaseri</name>
    <dbReference type="NCBI Taxonomy" id="2042961"/>
    <lineage>
        <taxon>Bacteria</taxon>
        <taxon>Pseudomonadati</taxon>
        <taxon>Campylobacterota</taxon>
        <taxon>Epsilonproteobacteria</taxon>
        <taxon>Campylobacterales</taxon>
        <taxon>Campylobacteraceae</taxon>
        <taxon>Campylobacter</taxon>
    </lineage>
</organism>
<name>A0A2P8R3V6_9BACT</name>